<comment type="caution">
    <text evidence="2">The sequence shown here is derived from an EMBL/GenBank/DDBJ whole genome shotgun (WGS) entry which is preliminary data.</text>
</comment>
<dbReference type="EMBL" id="JAAAHY010000184">
    <property type="protein sequence ID" value="KAF9966141.1"/>
    <property type="molecule type" value="Genomic_DNA"/>
</dbReference>
<feature type="region of interest" description="Disordered" evidence="1">
    <location>
        <begin position="55"/>
        <end position="99"/>
    </location>
</feature>
<evidence type="ECO:0000256" key="1">
    <source>
        <dbReference type="SAM" id="MobiDB-lite"/>
    </source>
</evidence>
<keyword evidence="3" id="KW-1185">Reference proteome</keyword>
<proteinExistence type="predicted"/>
<dbReference type="AlphaFoldDB" id="A0A9P6JAX5"/>
<sequence length="99" mass="10876">AEAYEDQPPQQQQQAPYDQYYPQGPGGLAGYAHAIEAPAFYQPVSPEQFQQYMQTQYQHQAVAQSYQTQPPPPQQQQPSSGSRAGSAGYAGQEPASRQS</sequence>
<name>A0A9P6JAX5_MORAP</name>
<protein>
    <submittedName>
        <fullName evidence="2">Uncharacterized protein</fullName>
    </submittedName>
</protein>
<dbReference type="Proteomes" id="UP000738359">
    <property type="component" value="Unassembled WGS sequence"/>
</dbReference>
<feature type="compositionally biased region" description="Low complexity" evidence="1">
    <location>
        <begin position="1"/>
        <end position="23"/>
    </location>
</feature>
<feature type="compositionally biased region" description="Low complexity" evidence="1">
    <location>
        <begin position="76"/>
        <end position="92"/>
    </location>
</feature>
<evidence type="ECO:0000313" key="2">
    <source>
        <dbReference type="EMBL" id="KAF9966141.1"/>
    </source>
</evidence>
<gene>
    <name evidence="2" type="ORF">BGZ70_003204</name>
</gene>
<feature type="region of interest" description="Disordered" evidence="1">
    <location>
        <begin position="1"/>
        <end position="28"/>
    </location>
</feature>
<feature type="compositionally biased region" description="Low complexity" evidence="1">
    <location>
        <begin position="55"/>
        <end position="68"/>
    </location>
</feature>
<accession>A0A9P6JAX5</accession>
<evidence type="ECO:0000313" key="3">
    <source>
        <dbReference type="Proteomes" id="UP000738359"/>
    </source>
</evidence>
<feature type="non-terminal residue" evidence="2">
    <location>
        <position position="1"/>
    </location>
</feature>
<organism evidence="2 3">
    <name type="scientific">Mortierella alpina</name>
    <name type="common">Oleaginous fungus</name>
    <name type="synonym">Mortierella renispora</name>
    <dbReference type="NCBI Taxonomy" id="64518"/>
    <lineage>
        <taxon>Eukaryota</taxon>
        <taxon>Fungi</taxon>
        <taxon>Fungi incertae sedis</taxon>
        <taxon>Mucoromycota</taxon>
        <taxon>Mortierellomycotina</taxon>
        <taxon>Mortierellomycetes</taxon>
        <taxon>Mortierellales</taxon>
        <taxon>Mortierellaceae</taxon>
        <taxon>Mortierella</taxon>
    </lineage>
</organism>
<reference evidence="2" key="1">
    <citation type="journal article" date="2020" name="Fungal Divers.">
        <title>Resolving the Mortierellaceae phylogeny through synthesis of multi-gene phylogenetics and phylogenomics.</title>
        <authorList>
            <person name="Vandepol N."/>
            <person name="Liber J."/>
            <person name="Desiro A."/>
            <person name="Na H."/>
            <person name="Kennedy M."/>
            <person name="Barry K."/>
            <person name="Grigoriev I.V."/>
            <person name="Miller A.N."/>
            <person name="O'Donnell K."/>
            <person name="Stajich J.E."/>
            <person name="Bonito G."/>
        </authorList>
    </citation>
    <scope>NUCLEOTIDE SEQUENCE</scope>
    <source>
        <strain evidence="2">CK1249</strain>
    </source>
</reference>